<reference evidence="2" key="2">
    <citation type="submission" date="2023-07" db="EMBL/GenBank/DDBJ databases">
        <authorList>
            <consortium name="Lawrence Berkeley National Laboratory"/>
            <person name="Haridas S."/>
            <person name="Hensen N."/>
            <person name="Bonometti L."/>
            <person name="Westerberg I."/>
            <person name="Brannstrom I.O."/>
            <person name="Guillou S."/>
            <person name="Cros-Aarteil S."/>
            <person name="Calhoun S."/>
            <person name="Kuo A."/>
            <person name="Mondo S."/>
            <person name="Pangilinan J."/>
            <person name="Riley R."/>
            <person name="LaButti K."/>
            <person name="Andreopoulos B."/>
            <person name="Lipzen A."/>
            <person name="Chen C."/>
            <person name="Yanf M."/>
            <person name="Daum C."/>
            <person name="Ng V."/>
            <person name="Clum A."/>
            <person name="Steindorff A."/>
            <person name="Ohm R."/>
            <person name="Martin F."/>
            <person name="Silar P."/>
            <person name="Natvig D."/>
            <person name="Lalanne C."/>
            <person name="Gautier V."/>
            <person name="Ament-velasquez S.L."/>
            <person name="Kruys A."/>
            <person name="Hutchinson M.I."/>
            <person name="Powell A.J."/>
            <person name="Barry K."/>
            <person name="Miller A.N."/>
            <person name="Grigoriev I.V."/>
            <person name="Debuchy R."/>
            <person name="Gladieux P."/>
            <person name="Thoren M.H."/>
            <person name="Johannesson H."/>
        </authorList>
    </citation>
    <scope>NUCLEOTIDE SEQUENCE</scope>
    <source>
        <strain evidence="2">FGSC 1904</strain>
    </source>
</reference>
<accession>A0AAE0U5S1</accession>
<protein>
    <submittedName>
        <fullName evidence="2">Uncharacterized protein</fullName>
    </submittedName>
</protein>
<reference evidence="2" key="1">
    <citation type="journal article" date="2023" name="Mol. Phylogenet. Evol.">
        <title>Genome-scale phylogeny and comparative genomics of the fungal order Sordariales.</title>
        <authorList>
            <person name="Hensen N."/>
            <person name="Bonometti L."/>
            <person name="Westerberg I."/>
            <person name="Brannstrom I.O."/>
            <person name="Guillou S."/>
            <person name="Cros-Aarteil S."/>
            <person name="Calhoun S."/>
            <person name="Haridas S."/>
            <person name="Kuo A."/>
            <person name="Mondo S."/>
            <person name="Pangilinan J."/>
            <person name="Riley R."/>
            <person name="LaButti K."/>
            <person name="Andreopoulos B."/>
            <person name="Lipzen A."/>
            <person name="Chen C."/>
            <person name="Yan M."/>
            <person name="Daum C."/>
            <person name="Ng V."/>
            <person name="Clum A."/>
            <person name="Steindorff A."/>
            <person name="Ohm R.A."/>
            <person name="Martin F."/>
            <person name="Silar P."/>
            <person name="Natvig D.O."/>
            <person name="Lalanne C."/>
            <person name="Gautier V."/>
            <person name="Ament-Velasquez S.L."/>
            <person name="Kruys A."/>
            <person name="Hutchinson M.I."/>
            <person name="Powell A.J."/>
            <person name="Barry K."/>
            <person name="Miller A.N."/>
            <person name="Grigoriev I.V."/>
            <person name="Debuchy R."/>
            <person name="Gladieux P."/>
            <person name="Hiltunen Thoren M."/>
            <person name="Johannesson H."/>
        </authorList>
    </citation>
    <scope>NUCLEOTIDE SEQUENCE</scope>
    <source>
        <strain evidence="2">FGSC 1904</strain>
    </source>
</reference>
<keyword evidence="1" id="KW-1133">Transmembrane helix</keyword>
<organism evidence="2 3">
    <name type="scientific">Sordaria brevicollis</name>
    <dbReference type="NCBI Taxonomy" id="83679"/>
    <lineage>
        <taxon>Eukaryota</taxon>
        <taxon>Fungi</taxon>
        <taxon>Dikarya</taxon>
        <taxon>Ascomycota</taxon>
        <taxon>Pezizomycotina</taxon>
        <taxon>Sordariomycetes</taxon>
        <taxon>Sordariomycetidae</taxon>
        <taxon>Sordariales</taxon>
        <taxon>Sordariaceae</taxon>
        <taxon>Sordaria</taxon>
    </lineage>
</organism>
<feature type="transmembrane region" description="Helical" evidence="1">
    <location>
        <begin position="36"/>
        <end position="53"/>
    </location>
</feature>
<name>A0AAE0U5S1_SORBR</name>
<dbReference type="EMBL" id="JAUTDP010000012">
    <property type="protein sequence ID" value="KAK3391912.1"/>
    <property type="molecule type" value="Genomic_DNA"/>
</dbReference>
<proteinExistence type="predicted"/>
<comment type="caution">
    <text evidence="2">The sequence shown here is derived from an EMBL/GenBank/DDBJ whole genome shotgun (WGS) entry which is preliminary data.</text>
</comment>
<dbReference type="Proteomes" id="UP001281003">
    <property type="component" value="Unassembled WGS sequence"/>
</dbReference>
<keyword evidence="1" id="KW-0472">Membrane</keyword>
<evidence type="ECO:0000256" key="1">
    <source>
        <dbReference type="SAM" id="Phobius"/>
    </source>
</evidence>
<evidence type="ECO:0000313" key="3">
    <source>
        <dbReference type="Proteomes" id="UP001281003"/>
    </source>
</evidence>
<feature type="transmembrane region" description="Helical" evidence="1">
    <location>
        <begin position="12"/>
        <end position="30"/>
    </location>
</feature>
<gene>
    <name evidence="2" type="ORF">B0T20DRAFT_422529</name>
</gene>
<dbReference type="AlphaFoldDB" id="A0AAE0U5S1"/>
<evidence type="ECO:0000313" key="2">
    <source>
        <dbReference type="EMBL" id="KAK3391912.1"/>
    </source>
</evidence>
<dbReference type="PROSITE" id="PS51257">
    <property type="entry name" value="PROKAR_LIPOPROTEIN"/>
    <property type="match status" value="1"/>
</dbReference>
<keyword evidence="3" id="KW-1185">Reference proteome</keyword>
<keyword evidence="1" id="KW-0812">Transmembrane</keyword>
<sequence>MGVLRCVVRSAYLHMYAGLGCCSWLCVPLSQSLMQVLITGLGVVVVGWGVDIVEIDRDEML</sequence>